<dbReference type="EMBL" id="BAAANF010000021">
    <property type="protein sequence ID" value="GAA1706779.1"/>
    <property type="molecule type" value="Genomic_DNA"/>
</dbReference>
<dbReference type="RefSeq" id="WP_344160056.1">
    <property type="nucleotide sequence ID" value="NZ_BAAANF010000021.1"/>
</dbReference>
<comment type="caution">
    <text evidence="1">The sequence shown here is derived from an EMBL/GenBank/DDBJ whole genome shotgun (WGS) entry which is preliminary data.</text>
</comment>
<gene>
    <name evidence="1" type="ORF">GCM10009745_63310</name>
</gene>
<name>A0ABP4UJK7_9ACTN</name>
<sequence length="185" mass="19864">MTADNPLLGALVELPPPGVPPELIASIVASASDRARRVLNRHRPDDPLASLVELFSQYDEPARPAEIAARAGVSVATLSRLRIAYRLGGRAGLDNAMHLHNADTAEIDAAARAIESVIGARASRPEVDHNTLTYELFGVQLRLGRDDHWYPYTRSSGTWMPAAHPAATPSEAFASATEAAARRRG</sequence>
<reference evidence="2" key="1">
    <citation type="journal article" date="2019" name="Int. J. Syst. Evol. Microbiol.">
        <title>The Global Catalogue of Microorganisms (GCM) 10K type strain sequencing project: providing services to taxonomists for standard genome sequencing and annotation.</title>
        <authorList>
            <consortium name="The Broad Institute Genomics Platform"/>
            <consortium name="The Broad Institute Genome Sequencing Center for Infectious Disease"/>
            <person name="Wu L."/>
            <person name="Ma J."/>
        </authorList>
    </citation>
    <scope>NUCLEOTIDE SEQUENCE [LARGE SCALE GENOMIC DNA]</scope>
    <source>
        <strain evidence="2">JCM 14307</strain>
    </source>
</reference>
<organism evidence="1 2">
    <name type="scientific">Kribbella yunnanensis</name>
    <dbReference type="NCBI Taxonomy" id="190194"/>
    <lineage>
        <taxon>Bacteria</taxon>
        <taxon>Bacillati</taxon>
        <taxon>Actinomycetota</taxon>
        <taxon>Actinomycetes</taxon>
        <taxon>Propionibacteriales</taxon>
        <taxon>Kribbellaceae</taxon>
        <taxon>Kribbella</taxon>
    </lineage>
</organism>
<proteinExistence type="predicted"/>
<protein>
    <submittedName>
        <fullName evidence="1">Uncharacterized protein</fullName>
    </submittedName>
</protein>
<evidence type="ECO:0000313" key="2">
    <source>
        <dbReference type="Proteomes" id="UP001500280"/>
    </source>
</evidence>
<keyword evidence="2" id="KW-1185">Reference proteome</keyword>
<evidence type="ECO:0000313" key="1">
    <source>
        <dbReference type="EMBL" id="GAA1706779.1"/>
    </source>
</evidence>
<accession>A0ABP4UJK7</accession>
<dbReference type="Proteomes" id="UP001500280">
    <property type="component" value="Unassembled WGS sequence"/>
</dbReference>